<dbReference type="GO" id="GO:0044550">
    <property type="term" value="P:secondary metabolite biosynthetic process"/>
    <property type="evidence" value="ECO:0007669"/>
    <property type="project" value="TreeGrafter"/>
</dbReference>
<dbReference type="EMBL" id="LAZR01013370">
    <property type="protein sequence ID" value="KKM22282.1"/>
    <property type="molecule type" value="Genomic_DNA"/>
</dbReference>
<comment type="caution">
    <text evidence="2">The sequence shown here is derived from an EMBL/GenBank/DDBJ whole genome shotgun (WGS) entry which is preliminary data.</text>
</comment>
<dbReference type="Pfam" id="PF01796">
    <property type="entry name" value="OB_ChsH2_C"/>
    <property type="match status" value="1"/>
</dbReference>
<dbReference type="InterPro" id="IPR012340">
    <property type="entry name" value="NA-bd_OB-fold"/>
</dbReference>
<dbReference type="GO" id="GO:0016746">
    <property type="term" value="F:acyltransferase activity"/>
    <property type="evidence" value="ECO:0007669"/>
    <property type="project" value="UniProtKB-KW"/>
</dbReference>
<dbReference type="InterPro" id="IPR002878">
    <property type="entry name" value="ChsH2_C"/>
</dbReference>
<protein>
    <recommendedName>
        <fullName evidence="1">ChsH2 C-terminal OB-fold domain-containing protein</fullName>
    </recommendedName>
</protein>
<gene>
    <name evidence="2" type="ORF">LCGC14_1626930</name>
</gene>
<dbReference type="SUPFAM" id="SSF50249">
    <property type="entry name" value="Nucleic acid-binding proteins"/>
    <property type="match status" value="1"/>
</dbReference>
<evidence type="ECO:0000313" key="2">
    <source>
        <dbReference type="EMBL" id="KKM22282.1"/>
    </source>
</evidence>
<dbReference type="PANTHER" id="PTHR34069">
    <property type="entry name" value="3-OXOACYL-[ACYL-CARRIER-PROTEIN] SYNTHASE 3"/>
    <property type="match status" value="1"/>
</dbReference>
<feature type="domain" description="ChsH2 C-terminal OB-fold" evidence="1">
    <location>
        <begin position="395"/>
        <end position="457"/>
    </location>
</feature>
<reference evidence="2" key="1">
    <citation type="journal article" date="2015" name="Nature">
        <title>Complex archaea that bridge the gap between prokaryotes and eukaryotes.</title>
        <authorList>
            <person name="Spang A."/>
            <person name="Saw J.H."/>
            <person name="Jorgensen S.L."/>
            <person name="Zaremba-Niedzwiedzka K."/>
            <person name="Martijn J."/>
            <person name="Lind A.E."/>
            <person name="van Eijk R."/>
            <person name="Schleper C."/>
            <person name="Guy L."/>
            <person name="Ettema T.J."/>
        </authorList>
    </citation>
    <scope>NUCLEOTIDE SEQUENCE</scope>
</reference>
<dbReference type="CDD" id="cd00827">
    <property type="entry name" value="init_cond_enzymes"/>
    <property type="match status" value="1"/>
</dbReference>
<evidence type="ECO:0000259" key="1">
    <source>
        <dbReference type="Pfam" id="PF01796"/>
    </source>
</evidence>
<accession>A0A0F9I430</accession>
<name>A0A0F9I430_9ZZZZ</name>
<dbReference type="Gene3D" id="3.40.47.10">
    <property type="match status" value="1"/>
</dbReference>
<dbReference type="SUPFAM" id="SSF53901">
    <property type="entry name" value="Thiolase-like"/>
    <property type="match status" value="2"/>
</dbReference>
<organism evidence="2">
    <name type="scientific">marine sediment metagenome</name>
    <dbReference type="NCBI Taxonomy" id="412755"/>
    <lineage>
        <taxon>unclassified sequences</taxon>
        <taxon>metagenomes</taxon>
        <taxon>ecological metagenomes</taxon>
    </lineage>
</organism>
<sequence>MIGIKSYGAYLPKYLMPRELIAKAWDFPSRPGNKVVASADEDSLTMAIEAGIDCLSGIDPKSIDGLFFASTTQVYTEKASTSSIATVLDLREDIVTADFTDSLKAGTTALARAVDTIKANKDISRILVVASDMREAEPATTWEFGFADGAAAFLIADGDKLPLIIDDYFSISANVTGPWKRAKEDSFVRTFETKMDNQIYTQSIIKVMSEIMKRNNLNPDDIDIAAYYYNNPRTHGRISKAMKFNQGVAQNGLFFQLGDFGTSMSFMLLISAMKNPTENAKVVLVGFGDGADAILLHIQDKTALTELSRNHMGLVGHRQSMKLIENYNVYVENKKLLEKDRYVRKSSAVTLWRDTPSVYKMYGLKCKNCGTVQYPTTGRSCIICRADDQLDLIKLALKGKIFTYTLDHLVGGTYMDTPVPRCVIDLDGGGRVLLDMTEIENPEKNVSIGMEVELTFRRIHEGGEFKNYYWKCRPVRGRL</sequence>
<dbReference type="InterPro" id="IPR016039">
    <property type="entry name" value="Thiolase-like"/>
</dbReference>
<proteinExistence type="predicted"/>
<dbReference type="PANTHER" id="PTHR34069:SF2">
    <property type="entry name" value="BETA-KETOACYL-[ACYL-CARRIER-PROTEIN] SYNTHASE III"/>
    <property type="match status" value="1"/>
</dbReference>
<dbReference type="AlphaFoldDB" id="A0A0F9I430"/>